<dbReference type="GO" id="GO:0004559">
    <property type="term" value="F:alpha-mannosidase activity"/>
    <property type="evidence" value="ECO:0007669"/>
    <property type="project" value="InterPro"/>
</dbReference>
<evidence type="ECO:0000313" key="3">
    <source>
        <dbReference type="Proteomes" id="UP000300879"/>
    </source>
</evidence>
<evidence type="ECO:0000313" key="2">
    <source>
        <dbReference type="EMBL" id="QCT01097.1"/>
    </source>
</evidence>
<dbReference type="GO" id="GO:0006013">
    <property type="term" value="P:mannose metabolic process"/>
    <property type="evidence" value="ECO:0007669"/>
    <property type="project" value="InterPro"/>
</dbReference>
<reference evidence="2 3" key="1">
    <citation type="submission" date="2019-05" db="EMBL/GenBank/DDBJ databases">
        <authorList>
            <person name="Chen C."/>
        </authorList>
    </citation>
    <scope>NUCLEOTIDE SEQUENCE [LARGE SCALE GENOMIC DNA]</scope>
    <source>
        <strain evidence="2 3">HB172198</strain>
    </source>
</reference>
<dbReference type="Pfam" id="PF01074">
    <property type="entry name" value="Glyco_hydro_38N"/>
    <property type="match status" value="1"/>
</dbReference>
<dbReference type="InterPro" id="IPR000602">
    <property type="entry name" value="Glyco_hydro_38_N"/>
</dbReference>
<dbReference type="CDD" id="cd10791">
    <property type="entry name" value="GH38N_AMII_like_1"/>
    <property type="match status" value="1"/>
</dbReference>
<name>A0A4P8XFB3_9BACL</name>
<organism evidence="2 3">
    <name type="scientific">Paenibacillus algicola</name>
    <dbReference type="NCBI Taxonomy" id="2565926"/>
    <lineage>
        <taxon>Bacteria</taxon>
        <taxon>Bacillati</taxon>
        <taxon>Bacillota</taxon>
        <taxon>Bacilli</taxon>
        <taxon>Bacillales</taxon>
        <taxon>Paenibacillaceae</taxon>
        <taxon>Paenibacillus</taxon>
    </lineage>
</organism>
<keyword evidence="2" id="KW-0378">Hydrolase</keyword>
<dbReference type="InterPro" id="IPR011330">
    <property type="entry name" value="Glyco_hydro/deAcase_b/a-brl"/>
</dbReference>
<protein>
    <submittedName>
        <fullName evidence="2">Glycoside hydrolase family protein</fullName>
    </submittedName>
</protein>
<proteinExistence type="predicted"/>
<gene>
    <name evidence="2" type="ORF">E6C60_0373</name>
</gene>
<accession>A0A4P8XFB3</accession>
<evidence type="ECO:0000259" key="1">
    <source>
        <dbReference type="Pfam" id="PF01074"/>
    </source>
</evidence>
<keyword evidence="3" id="KW-1185">Reference proteome</keyword>
<dbReference type="Proteomes" id="UP000300879">
    <property type="component" value="Chromosome"/>
</dbReference>
<dbReference type="OrthoDB" id="237949at2"/>
<dbReference type="EMBL" id="CP040396">
    <property type="protein sequence ID" value="QCT01097.1"/>
    <property type="molecule type" value="Genomic_DNA"/>
</dbReference>
<dbReference type="Gene3D" id="3.20.110.10">
    <property type="entry name" value="Glycoside hydrolase 38, N terminal domain"/>
    <property type="match status" value="1"/>
</dbReference>
<dbReference type="SUPFAM" id="SSF88713">
    <property type="entry name" value="Glycoside hydrolase/deacetylase"/>
    <property type="match status" value="1"/>
</dbReference>
<dbReference type="AlphaFoldDB" id="A0A4P8XFB3"/>
<sequence length="828" mass="93951">MSAIPKNNHKPSRPWTIYAIHHSHTDIGYTERQERIEQYHVDFIRQAVKISEAAHRGERPDWKPFRWTCETFWAVEKFLESASAEEQEAFQQAVLRGDIELSGTYLNMTELPDYDLLLRNHSKAQQYAATFGHHIDSAMTADINGYSWGYASSLLENNIQHLFSCIHTHHGMYPLGRKQTPFWWETPDGEKLLVWNGEHYMFGNELGFCPDALGKYMARDEIQHNLMEPEELHNEIAEIRINRYLWNLEQEEYPYGFVPIMVSGLGTDNASPNSDIATWIADWNARYGEQITIQQTTLTEFFSVLKQQDLSGIPVHRGDWPDWWTDGVASTAMHTQIYRDAQRTLRKVKSLDPQYQAVSAARVEEAAQALTMYAEHTWGYHSSVWEPWHPQVQMLEVRKQAYAAQASVLAHRALDETLAARGSALLAPHRALRYEVINTEPREATLQVTLPLDSWEMVILDKQYELIDEADGSNLACQPTRSLQLVTELTLAPGESRKLLLRQVDPSEASPSQRIMTARNIASVAADGVDDVRKATAPEGRIVFSSQAVESDSLRIEWQEGVGITAWYDKQRDADLLDPERKHAPFTPVYEVTPAADLSDAQQVVGARSRMGRNRKGPNVQRDAGRLSQVKLLDNGPLFALVEFVFEVKGMSYYTLHVKMYTQQPRVEVGVRFHKDSVWLAENVYVALPFTLGADAELYADKAGSPVRPWVDQLPYSLLDYTSVQEGLFWQDAGQGDVLALSMPDTPLVQLGSLDPQPRLLHGMQAEGSRPSTYAWILTNYWETNFKATLGGFYEFRYAVEALRGIAKPEQAVQALHASTGGFTVHRI</sequence>
<feature type="domain" description="Glycoside hydrolase family 38 N-terminal" evidence="1">
    <location>
        <begin position="16"/>
        <end position="323"/>
    </location>
</feature>
<dbReference type="KEGG" id="palo:E6C60_0373"/>
<dbReference type="InterPro" id="IPR027291">
    <property type="entry name" value="Glyco_hydro_38_N_sf"/>
</dbReference>